<reference evidence="2" key="1">
    <citation type="submission" date="2017-09" db="EMBL/GenBank/DDBJ databases">
        <authorList>
            <person name="Regsiter A."/>
            <person name="William W."/>
        </authorList>
    </citation>
    <scope>NUCLEOTIDE SEQUENCE [LARGE SCALE GENOMIC DNA]</scope>
    <source>
        <strain evidence="2">500-1</strain>
    </source>
</reference>
<dbReference type="InterPro" id="IPR021295">
    <property type="entry name" value="DUF2867"/>
</dbReference>
<dbReference type="Pfam" id="PF11066">
    <property type="entry name" value="DUF2867"/>
    <property type="match status" value="1"/>
</dbReference>
<dbReference type="KEGG" id="pprf:DPRO_0224"/>
<accession>A0A2C8F3E2</accession>
<keyword evidence="2" id="KW-1185">Reference proteome</keyword>
<evidence type="ECO:0008006" key="3">
    <source>
        <dbReference type="Google" id="ProtNLM"/>
    </source>
</evidence>
<dbReference type="AlphaFoldDB" id="A0A2C8F3E2"/>
<proteinExistence type="predicted"/>
<sequence>MDRAPFFIAMNQTKIKDHPELLNLYTGADYTESKSTESTNTLRRFMVGFLFYSPRWLTYLFRLRSVVAKVLRIDDVKFDTKPQDEESICFAPGDKCSVFTVLHGKEDDYLALRYEANHLRADILTMMTPLPNGMNHFEIDTIVNYKHWTGRFYFFLVRPFHHLIFSRMIHAGKTR</sequence>
<dbReference type="EMBL" id="LT907975">
    <property type="protein sequence ID" value="SOB57103.1"/>
    <property type="molecule type" value="Genomic_DNA"/>
</dbReference>
<protein>
    <recommendedName>
        <fullName evidence="3">DUF2867 domain-containing protein</fullName>
    </recommendedName>
</protein>
<evidence type="ECO:0000313" key="1">
    <source>
        <dbReference type="EMBL" id="SOB57103.1"/>
    </source>
</evidence>
<evidence type="ECO:0000313" key="2">
    <source>
        <dbReference type="Proteomes" id="UP000219215"/>
    </source>
</evidence>
<gene>
    <name evidence="1" type="ORF">DPRO_0224</name>
</gene>
<organism evidence="1 2">
    <name type="scientific">Pseudodesulfovibrio profundus</name>
    <dbReference type="NCBI Taxonomy" id="57320"/>
    <lineage>
        <taxon>Bacteria</taxon>
        <taxon>Pseudomonadati</taxon>
        <taxon>Thermodesulfobacteriota</taxon>
        <taxon>Desulfovibrionia</taxon>
        <taxon>Desulfovibrionales</taxon>
        <taxon>Desulfovibrionaceae</taxon>
    </lineage>
</organism>
<dbReference type="Proteomes" id="UP000219215">
    <property type="component" value="Chromosome DPRO"/>
</dbReference>
<name>A0A2C8F3E2_9BACT</name>